<dbReference type="Proteomes" id="UP000276133">
    <property type="component" value="Unassembled WGS sequence"/>
</dbReference>
<sequence>MLIIKYRHLSKKLIKTKAIFYFVSPLEYELSSFVHDIEAKLPLDIWPRAKKELIKKWCVYEKPTAMDTIQTVLLIFCLLSNSVRTKPTSLHIKHINPSQRIQIKFNQTIKYPILINKSPRLTYEENVALFLQNDPDISLQITKLDYTKNNLAHFPNKLLSLVLPN</sequence>
<dbReference type="AlphaFoldDB" id="A0A3M7QIY9"/>
<keyword evidence="2" id="KW-1185">Reference proteome</keyword>
<gene>
    <name evidence="1" type="ORF">BpHYR1_020572</name>
</gene>
<reference evidence="1 2" key="1">
    <citation type="journal article" date="2018" name="Sci. Rep.">
        <title>Genomic signatures of local adaptation to the degree of environmental predictability in rotifers.</title>
        <authorList>
            <person name="Franch-Gras L."/>
            <person name="Hahn C."/>
            <person name="Garcia-Roger E.M."/>
            <person name="Carmona M.J."/>
            <person name="Serra M."/>
            <person name="Gomez A."/>
        </authorList>
    </citation>
    <scope>NUCLEOTIDE SEQUENCE [LARGE SCALE GENOMIC DNA]</scope>
    <source>
        <strain evidence="1">HYR1</strain>
    </source>
</reference>
<evidence type="ECO:0000313" key="2">
    <source>
        <dbReference type="Proteomes" id="UP000276133"/>
    </source>
</evidence>
<name>A0A3M7QIY9_BRAPC</name>
<feature type="non-terminal residue" evidence="1">
    <location>
        <position position="165"/>
    </location>
</feature>
<proteinExistence type="predicted"/>
<protein>
    <submittedName>
        <fullName evidence="1">Uncharacterized protein</fullName>
    </submittedName>
</protein>
<accession>A0A3M7QIY9</accession>
<dbReference type="EMBL" id="REGN01006094">
    <property type="protein sequence ID" value="RNA10935.1"/>
    <property type="molecule type" value="Genomic_DNA"/>
</dbReference>
<organism evidence="1 2">
    <name type="scientific">Brachionus plicatilis</name>
    <name type="common">Marine rotifer</name>
    <name type="synonym">Brachionus muelleri</name>
    <dbReference type="NCBI Taxonomy" id="10195"/>
    <lineage>
        <taxon>Eukaryota</taxon>
        <taxon>Metazoa</taxon>
        <taxon>Spiralia</taxon>
        <taxon>Gnathifera</taxon>
        <taxon>Rotifera</taxon>
        <taxon>Eurotatoria</taxon>
        <taxon>Monogononta</taxon>
        <taxon>Pseudotrocha</taxon>
        <taxon>Ploima</taxon>
        <taxon>Brachionidae</taxon>
        <taxon>Brachionus</taxon>
    </lineage>
</organism>
<evidence type="ECO:0000313" key="1">
    <source>
        <dbReference type="EMBL" id="RNA10935.1"/>
    </source>
</evidence>
<comment type="caution">
    <text evidence="1">The sequence shown here is derived from an EMBL/GenBank/DDBJ whole genome shotgun (WGS) entry which is preliminary data.</text>
</comment>